<dbReference type="Proteomes" id="UP000729290">
    <property type="component" value="Unassembled WGS sequence"/>
</dbReference>
<feature type="domain" description="HAMP" evidence="16">
    <location>
        <begin position="192"/>
        <end position="244"/>
    </location>
</feature>
<dbReference type="InterPro" id="IPR005467">
    <property type="entry name" value="His_kinase_dom"/>
</dbReference>
<evidence type="ECO:0000313" key="17">
    <source>
        <dbReference type="EMBL" id="MBM6877507.1"/>
    </source>
</evidence>
<evidence type="ECO:0000256" key="3">
    <source>
        <dbReference type="ARBA" id="ARBA00012438"/>
    </source>
</evidence>
<keyword evidence="11 14" id="KW-1133">Transmembrane helix</keyword>
<feature type="transmembrane region" description="Helical" evidence="14">
    <location>
        <begin position="12"/>
        <end position="33"/>
    </location>
</feature>
<evidence type="ECO:0000256" key="10">
    <source>
        <dbReference type="ARBA" id="ARBA00022840"/>
    </source>
</evidence>
<evidence type="ECO:0000256" key="7">
    <source>
        <dbReference type="ARBA" id="ARBA00022692"/>
    </source>
</evidence>
<dbReference type="PROSITE" id="PS50109">
    <property type="entry name" value="HIS_KIN"/>
    <property type="match status" value="1"/>
</dbReference>
<dbReference type="InterPro" id="IPR003661">
    <property type="entry name" value="HisK_dim/P_dom"/>
</dbReference>
<comment type="catalytic activity">
    <reaction evidence="1">
        <text>ATP + protein L-histidine = ADP + protein N-phospho-L-histidine.</text>
        <dbReference type="EC" id="2.7.13.3"/>
    </reaction>
</comment>
<evidence type="ECO:0000256" key="9">
    <source>
        <dbReference type="ARBA" id="ARBA00022777"/>
    </source>
</evidence>
<keyword evidence="4" id="KW-1003">Cell membrane</keyword>
<evidence type="ECO:0000256" key="11">
    <source>
        <dbReference type="ARBA" id="ARBA00022989"/>
    </source>
</evidence>
<dbReference type="PANTHER" id="PTHR45528:SF1">
    <property type="entry name" value="SENSOR HISTIDINE KINASE CPXA"/>
    <property type="match status" value="1"/>
</dbReference>
<keyword evidence="12" id="KW-0902">Two-component regulatory system</keyword>
<dbReference type="SMART" id="SM00388">
    <property type="entry name" value="HisKA"/>
    <property type="match status" value="1"/>
</dbReference>
<dbReference type="RefSeq" id="WP_205133464.1">
    <property type="nucleotide sequence ID" value="NZ_JACSNT010000006.1"/>
</dbReference>
<keyword evidence="18" id="KW-1185">Reference proteome</keyword>
<feature type="transmembrane region" description="Helical" evidence="14">
    <location>
        <begin position="168"/>
        <end position="189"/>
    </location>
</feature>
<keyword evidence="7 14" id="KW-0812">Transmembrane</keyword>
<evidence type="ECO:0000256" key="1">
    <source>
        <dbReference type="ARBA" id="ARBA00000085"/>
    </source>
</evidence>
<evidence type="ECO:0000256" key="14">
    <source>
        <dbReference type="SAM" id="Phobius"/>
    </source>
</evidence>
<comment type="subcellular location">
    <subcellularLocation>
        <location evidence="2">Cell membrane</location>
        <topology evidence="2">Multi-pass membrane protein</topology>
    </subcellularLocation>
</comment>
<dbReference type="PRINTS" id="PR00344">
    <property type="entry name" value="BCTRLSENSOR"/>
</dbReference>
<keyword evidence="8" id="KW-0547">Nucleotide-binding</keyword>
<dbReference type="InterPro" id="IPR003594">
    <property type="entry name" value="HATPase_dom"/>
</dbReference>
<evidence type="ECO:0000259" key="15">
    <source>
        <dbReference type="PROSITE" id="PS50109"/>
    </source>
</evidence>
<evidence type="ECO:0000256" key="8">
    <source>
        <dbReference type="ARBA" id="ARBA00022741"/>
    </source>
</evidence>
<dbReference type="PROSITE" id="PS50885">
    <property type="entry name" value="HAMP"/>
    <property type="match status" value="1"/>
</dbReference>
<dbReference type="Gene3D" id="3.30.565.10">
    <property type="entry name" value="Histidine kinase-like ATPase, C-terminal domain"/>
    <property type="match status" value="1"/>
</dbReference>
<organism evidence="17 18">
    <name type="scientific">Anaerotignum lactatifermentans</name>
    <dbReference type="NCBI Taxonomy" id="160404"/>
    <lineage>
        <taxon>Bacteria</taxon>
        <taxon>Bacillati</taxon>
        <taxon>Bacillota</taxon>
        <taxon>Clostridia</taxon>
        <taxon>Lachnospirales</taxon>
        <taxon>Anaerotignaceae</taxon>
        <taxon>Anaerotignum</taxon>
    </lineage>
</organism>
<dbReference type="Gene3D" id="6.10.340.10">
    <property type="match status" value="1"/>
</dbReference>
<evidence type="ECO:0000313" key="18">
    <source>
        <dbReference type="Proteomes" id="UP000729290"/>
    </source>
</evidence>
<gene>
    <name evidence="17" type="ORF">H9X83_04975</name>
</gene>
<keyword evidence="10" id="KW-0067">ATP-binding</keyword>
<evidence type="ECO:0000256" key="5">
    <source>
        <dbReference type="ARBA" id="ARBA00022553"/>
    </source>
</evidence>
<dbReference type="SUPFAM" id="SSF47384">
    <property type="entry name" value="Homodimeric domain of signal transducing histidine kinase"/>
    <property type="match status" value="1"/>
</dbReference>
<keyword evidence="6" id="KW-0808">Transferase</keyword>
<evidence type="ECO:0000259" key="16">
    <source>
        <dbReference type="PROSITE" id="PS50885"/>
    </source>
</evidence>
<dbReference type="EMBL" id="JACSNV010000005">
    <property type="protein sequence ID" value="MBM6877507.1"/>
    <property type="molecule type" value="Genomic_DNA"/>
</dbReference>
<dbReference type="Pfam" id="PF02518">
    <property type="entry name" value="HATPase_c"/>
    <property type="match status" value="1"/>
</dbReference>
<evidence type="ECO:0000256" key="2">
    <source>
        <dbReference type="ARBA" id="ARBA00004651"/>
    </source>
</evidence>
<keyword evidence="9 17" id="KW-0418">Kinase</keyword>
<dbReference type="InterPro" id="IPR036097">
    <property type="entry name" value="HisK_dim/P_sf"/>
</dbReference>
<dbReference type="InterPro" id="IPR003660">
    <property type="entry name" value="HAMP_dom"/>
</dbReference>
<dbReference type="Gene3D" id="1.10.287.130">
    <property type="match status" value="1"/>
</dbReference>
<dbReference type="InterPro" id="IPR004358">
    <property type="entry name" value="Sig_transdc_His_kin-like_C"/>
</dbReference>
<sequence>MRIKSIATKQFLLYVGTLTVCLMIMGASLSVAYTRHYMNGVKDELIEQGRKISSAISKAYVTGEVGNLAYEMQVLEDYMGAGVLLMNDEGVIVLTSPGMDKTLLGQVLAYEELVEGVREGNIVSLQTGSSTVFGTPMMVVGYPISTGSLAGIFMCRSLPEIELSLHEMYRSGLVSLLLAFMVSILVSIVTSRRMTEPMMEMNKAAKVIAGGNFEQRVEIYSEDELGQLAESFNHMAESLQNTETTRRNFIANISHDLRSPLTSIQGFLTAMLDGTIPPERQEHYLQIVLEETQRLSRLAEGVVEMSRAQSAKIILEETDFDINELIRENSAILEPQMQEKNLSLQVSLAEKVSMVRADRDKISRVIRNLMGNAVKFSNADGVIEVETTLSGKNKILVSVQDHGAGISEEDQKYIFDRFYKADATRNQDKTGMGLGLSIVREFLQAHGETIAVKSKEGEGSKFVFSLRLADKK</sequence>
<keyword evidence="13 14" id="KW-0472">Membrane</keyword>
<dbReference type="GO" id="GO:0016301">
    <property type="term" value="F:kinase activity"/>
    <property type="evidence" value="ECO:0007669"/>
    <property type="project" value="UniProtKB-KW"/>
</dbReference>
<name>A0ABS2G8L3_9FIRM</name>
<keyword evidence="5" id="KW-0597">Phosphoprotein</keyword>
<comment type="caution">
    <text evidence="17">The sequence shown here is derived from an EMBL/GenBank/DDBJ whole genome shotgun (WGS) entry which is preliminary data.</text>
</comment>
<protein>
    <recommendedName>
        <fullName evidence="3">histidine kinase</fullName>
        <ecNumber evidence="3">2.7.13.3</ecNumber>
    </recommendedName>
</protein>
<dbReference type="SMART" id="SM00304">
    <property type="entry name" value="HAMP"/>
    <property type="match status" value="1"/>
</dbReference>
<dbReference type="SUPFAM" id="SSF55874">
    <property type="entry name" value="ATPase domain of HSP90 chaperone/DNA topoisomerase II/histidine kinase"/>
    <property type="match status" value="1"/>
</dbReference>
<evidence type="ECO:0000256" key="4">
    <source>
        <dbReference type="ARBA" id="ARBA00022475"/>
    </source>
</evidence>
<dbReference type="Pfam" id="PF00512">
    <property type="entry name" value="HisKA"/>
    <property type="match status" value="1"/>
</dbReference>
<dbReference type="Pfam" id="PF00672">
    <property type="entry name" value="HAMP"/>
    <property type="match status" value="1"/>
</dbReference>
<dbReference type="SUPFAM" id="SSF158472">
    <property type="entry name" value="HAMP domain-like"/>
    <property type="match status" value="1"/>
</dbReference>
<reference evidence="17 18" key="1">
    <citation type="journal article" date="2021" name="Sci. Rep.">
        <title>The distribution of antibiotic resistance genes in chicken gut microbiota commensals.</title>
        <authorList>
            <person name="Juricova H."/>
            <person name="Matiasovicova J."/>
            <person name="Kubasova T."/>
            <person name="Cejkova D."/>
            <person name="Rychlik I."/>
        </authorList>
    </citation>
    <scope>NUCLEOTIDE SEQUENCE [LARGE SCALE GENOMIC DNA]</scope>
    <source>
        <strain evidence="17 18">An431b</strain>
    </source>
</reference>
<evidence type="ECO:0000256" key="13">
    <source>
        <dbReference type="ARBA" id="ARBA00023136"/>
    </source>
</evidence>
<proteinExistence type="predicted"/>
<dbReference type="CDD" id="cd00082">
    <property type="entry name" value="HisKA"/>
    <property type="match status" value="1"/>
</dbReference>
<dbReference type="InterPro" id="IPR050398">
    <property type="entry name" value="HssS/ArlS-like"/>
</dbReference>
<dbReference type="EC" id="2.7.13.3" evidence="3"/>
<accession>A0ABS2G8L3</accession>
<dbReference type="SMART" id="SM00387">
    <property type="entry name" value="HATPase_c"/>
    <property type="match status" value="1"/>
</dbReference>
<dbReference type="PANTHER" id="PTHR45528">
    <property type="entry name" value="SENSOR HISTIDINE KINASE CPXA"/>
    <property type="match status" value="1"/>
</dbReference>
<evidence type="ECO:0000256" key="12">
    <source>
        <dbReference type="ARBA" id="ARBA00023012"/>
    </source>
</evidence>
<evidence type="ECO:0000256" key="6">
    <source>
        <dbReference type="ARBA" id="ARBA00022679"/>
    </source>
</evidence>
<feature type="domain" description="Histidine kinase" evidence="15">
    <location>
        <begin position="252"/>
        <end position="470"/>
    </location>
</feature>
<dbReference type="InterPro" id="IPR036890">
    <property type="entry name" value="HATPase_C_sf"/>
</dbReference>
<dbReference type="CDD" id="cd06225">
    <property type="entry name" value="HAMP"/>
    <property type="match status" value="1"/>
</dbReference>